<dbReference type="Proteomes" id="UP000236584">
    <property type="component" value="Chromosome"/>
</dbReference>
<evidence type="ECO:0000313" key="8">
    <source>
        <dbReference type="EMBL" id="AUV80950.1"/>
    </source>
</evidence>
<feature type="transmembrane region" description="Helical" evidence="7">
    <location>
        <begin position="124"/>
        <end position="145"/>
    </location>
</feature>
<keyword evidence="6 7" id="KW-0472">Membrane</keyword>
<organism evidence="8 9">
    <name type="scientific">Salinigranum rubrum</name>
    <dbReference type="NCBI Taxonomy" id="755307"/>
    <lineage>
        <taxon>Archaea</taxon>
        <taxon>Methanobacteriati</taxon>
        <taxon>Methanobacteriota</taxon>
        <taxon>Stenosarchaea group</taxon>
        <taxon>Halobacteria</taxon>
        <taxon>Halobacteriales</taxon>
        <taxon>Haloferacaceae</taxon>
        <taxon>Salinigranum</taxon>
    </lineage>
</organism>
<feature type="transmembrane region" description="Helical" evidence="7">
    <location>
        <begin position="6"/>
        <end position="23"/>
    </location>
</feature>
<feature type="transmembrane region" description="Helical" evidence="7">
    <location>
        <begin position="59"/>
        <end position="79"/>
    </location>
</feature>
<feature type="transmembrane region" description="Helical" evidence="7">
    <location>
        <begin position="253"/>
        <end position="276"/>
    </location>
</feature>
<protein>
    <submittedName>
        <fullName evidence="8">Permease</fullName>
    </submittedName>
</protein>
<keyword evidence="5 7" id="KW-1133">Transmembrane helix</keyword>
<keyword evidence="4 7" id="KW-0812">Transmembrane</keyword>
<feature type="transmembrane region" description="Helical" evidence="7">
    <location>
        <begin position="157"/>
        <end position="178"/>
    </location>
</feature>
<dbReference type="GO" id="GO:0055085">
    <property type="term" value="P:transmembrane transport"/>
    <property type="evidence" value="ECO:0007669"/>
    <property type="project" value="InterPro"/>
</dbReference>
<feature type="transmembrane region" description="Helical" evidence="7">
    <location>
        <begin position="86"/>
        <end position="104"/>
    </location>
</feature>
<dbReference type="RefSeq" id="WP_103424638.1">
    <property type="nucleotide sequence ID" value="NZ_CP026309.1"/>
</dbReference>
<feature type="transmembrane region" description="Helical" evidence="7">
    <location>
        <begin position="228"/>
        <end position="247"/>
    </location>
</feature>
<evidence type="ECO:0000256" key="1">
    <source>
        <dbReference type="ARBA" id="ARBA00004141"/>
    </source>
</evidence>
<dbReference type="Pfam" id="PF03547">
    <property type="entry name" value="Mem_trans"/>
    <property type="match status" value="1"/>
</dbReference>
<evidence type="ECO:0000256" key="7">
    <source>
        <dbReference type="SAM" id="Phobius"/>
    </source>
</evidence>
<dbReference type="GeneID" id="35591253"/>
<evidence type="ECO:0000256" key="6">
    <source>
        <dbReference type="ARBA" id="ARBA00023136"/>
    </source>
</evidence>
<feature type="transmembrane region" description="Helical" evidence="7">
    <location>
        <begin position="198"/>
        <end position="216"/>
    </location>
</feature>
<feature type="transmembrane region" description="Helical" evidence="7">
    <location>
        <begin position="288"/>
        <end position="311"/>
    </location>
</feature>
<sequence>MSLLSIFATAILPIFAIAVVGFVLGRTRDIDPGPLNTVTVYVLAPALVFHSLATTELAAGTLASVALAVVAYHVVMILIAEGVGRLVDGATTGVSAIVLVSAFPNSGNFGIPVSEFAFGETGRATAVLYLTTQSVLVYTVGIYIASRGSSEGALAGVKRVFTVPLIYAVLAALAARSLNLVPPAESTAMETLGLVGDSAIPIMLLILGLQLAETNYGATLRQVGTATVLKMGVAPLVAAGVALAIGFSDPTVGRVVVLESAMPAAITPLILLVEFGEGEVGGVPVESFVSTVVLVTTLVSIPVLTGLIALLDAGLLF</sequence>
<dbReference type="InterPro" id="IPR004776">
    <property type="entry name" value="Mem_transp_PIN-like"/>
</dbReference>
<dbReference type="KEGG" id="srub:C2R22_04145"/>
<comment type="subcellular location">
    <subcellularLocation>
        <location evidence="1">Membrane</location>
        <topology evidence="1">Multi-pass membrane protein</topology>
    </subcellularLocation>
</comment>
<keyword evidence="2" id="KW-0813">Transport</keyword>
<evidence type="ECO:0000313" key="9">
    <source>
        <dbReference type="Proteomes" id="UP000236584"/>
    </source>
</evidence>
<reference evidence="8 9" key="1">
    <citation type="submission" date="2018-01" db="EMBL/GenBank/DDBJ databases">
        <title>Complete genome sequence of Salinigranum rubrum GX10T, an extremely halophilic archaeon isolated from a marine solar saltern.</title>
        <authorList>
            <person name="Han S."/>
        </authorList>
    </citation>
    <scope>NUCLEOTIDE SEQUENCE [LARGE SCALE GENOMIC DNA]</scope>
    <source>
        <strain evidence="8 9">GX10</strain>
    </source>
</reference>
<feature type="transmembrane region" description="Helical" evidence="7">
    <location>
        <begin position="35"/>
        <end position="53"/>
    </location>
</feature>
<proteinExistence type="predicted"/>
<accession>A0A2I8VGA8</accession>
<evidence type="ECO:0000256" key="3">
    <source>
        <dbReference type="ARBA" id="ARBA00022475"/>
    </source>
</evidence>
<dbReference type="EMBL" id="CP026309">
    <property type="protein sequence ID" value="AUV80950.1"/>
    <property type="molecule type" value="Genomic_DNA"/>
</dbReference>
<keyword evidence="9" id="KW-1185">Reference proteome</keyword>
<dbReference type="GO" id="GO:0016020">
    <property type="term" value="C:membrane"/>
    <property type="evidence" value="ECO:0007669"/>
    <property type="project" value="UniProtKB-SubCell"/>
</dbReference>
<evidence type="ECO:0000256" key="4">
    <source>
        <dbReference type="ARBA" id="ARBA00022692"/>
    </source>
</evidence>
<evidence type="ECO:0000256" key="2">
    <source>
        <dbReference type="ARBA" id="ARBA00022448"/>
    </source>
</evidence>
<keyword evidence="3" id="KW-1003">Cell membrane</keyword>
<dbReference type="AlphaFoldDB" id="A0A2I8VGA8"/>
<dbReference type="OrthoDB" id="147743at2157"/>
<dbReference type="PANTHER" id="PTHR36838:SF1">
    <property type="entry name" value="SLR1864 PROTEIN"/>
    <property type="match status" value="1"/>
</dbReference>
<dbReference type="PANTHER" id="PTHR36838">
    <property type="entry name" value="AUXIN EFFLUX CARRIER FAMILY PROTEIN"/>
    <property type="match status" value="1"/>
</dbReference>
<gene>
    <name evidence="8" type="ORF">C2R22_04145</name>
</gene>
<name>A0A2I8VGA8_9EURY</name>
<evidence type="ECO:0000256" key="5">
    <source>
        <dbReference type="ARBA" id="ARBA00022989"/>
    </source>
</evidence>